<proteinExistence type="predicted"/>
<gene>
    <name evidence="1" type="ORF">D8S85_20020</name>
</gene>
<evidence type="ECO:0000313" key="1">
    <source>
        <dbReference type="EMBL" id="AZS32137.1"/>
    </source>
</evidence>
<dbReference type="EMBL" id="CP032819">
    <property type="protein sequence ID" value="AZS32137.1"/>
    <property type="molecule type" value="Genomic_DNA"/>
</dbReference>
<sequence length="158" mass="18839">MNEIPTNSLLANYLPADYSDSFSKEVMTKESITPDAFFNMTFNQFPIWIDWLLKLRNTIVKPLGLDTTSRFSDFVSDRSMNEIIWGMPDKHLDFHVSMWCGEYREGKQELRITTVVKYNNWFGRVYFFVIRLFHGIIIRSLLNRIQRRLEKEITLSNR</sequence>
<evidence type="ECO:0000313" key="2">
    <source>
        <dbReference type="Proteomes" id="UP000270673"/>
    </source>
</evidence>
<dbReference type="KEGG" id="buy:D8S85_20020"/>
<dbReference type="Proteomes" id="UP000270673">
    <property type="component" value="Chromosome"/>
</dbReference>
<dbReference type="AlphaFoldDB" id="A0A3Q9ISJ7"/>
<dbReference type="RefSeq" id="WP_106625186.1">
    <property type="nucleotide sequence ID" value="NZ_CP032819.1"/>
</dbReference>
<organism evidence="1 2">
    <name type="scientific">Butyricimonas faecalis</name>
    <dbReference type="NCBI Taxonomy" id="2093856"/>
    <lineage>
        <taxon>Bacteria</taxon>
        <taxon>Pseudomonadati</taxon>
        <taxon>Bacteroidota</taxon>
        <taxon>Bacteroidia</taxon>
        <taxon>Bacteroidales</taxon>
        <taxon>Odoribacteraceae</taxon>
        <taxon>Butyricimonas</taxon>
    </lineage>
</organism>
<name>A0A3Q9ISJ7_9BACT</name>
<reference evidence="1 2" key="1">
    <citation type="submission" date="2018-10" db="EMBL/GenBank/DDBJ databases">
        <title>Butyricimonas faecalis sp. nov., isolated from human faeces and emended description of the genus Butyricimonas.</title>
        <authorList>
            <person name="Le Roy T."/>
            <person name="Van der Smissen P."/>
            <person name="Paquot A."/>
            <person name="Delzenne N."/>
            <person name="Muccioli G."/>
            <person name="Collet J.-F."/>
            <person name="Cani P.D."/>
        </authorList>
    </citation>
    <scope>NUCLEOTIDE SEQUENCE [LARGE SCALE GENOMIC DNA]</scope>
    <source>
        <strain evidence="1 2">H184</strain>
    </source>
</reference>
<dbReference type="InterPro" id="IPR021295">
    <property type="entry name" value="DUF2867"/>
</dbReference>
<accession>A0A3Q9ISJ7</accession>
<dbReference type="OrthoDB" id="7058586at2"/>
<keyword evidence="2" id="KW-1185">Reference proteome</keyword>
<protein>
    <submittedName>
        <fullName evidence="1">DUF2867 domain-containing protein</fullName>
    </submittedName>
</protein>
<dbReference type="Pfam" id="PF11066">
    <property type="entry name" value="DUF2867"/>
    <property type="match status" value="1"/>
</dbReference>